<gene>
    <name evidence="2" type="ORF">EV385_5092</name>
</gene>
<dbReference type="SUPFAM" id="SSF110296">
    <property type="entry name" value="Oligoxyloglucan reducing end-specific cellobiohydrolase"/>
    <property type="match status" value="1"/>
</dbReference>
<evidence type="ECO:0000256" key="1">
    <source>
        <dbReference type="SAM" id="SignalP"/>
    </source>
</evidence>
<dbReference type="CDD" id="cd15482">
    <property type="entry name" value="Sialidase_non-viral"/>
    <property type="match status" value="1"/>
</dbReference>
<keyword evidence="1" id="KW-0732">Signal</keyword>
<dbReference type="AlphaFoldDB" id="A0A4Q7ZQ22"/>
<feature type="chain" id="PRO_5038786033" description="BNR/Asp-box repeat protein" evidence="1">
    <location>
        <begin position="32"/>
        <end position="309"/>
    </location>
</feature>
<protein>
    <recommendedName>
        <fullName evidence="4">BNR/Asp-box repeat protein</fullName>
    </recommendedName>
</protein>
<reference evidence="2 3" key="1">
    <citation type="submission" date="2019-02" db="EMBL/GenBank/DDBJ databases">
        <title>Sequencing the genomes of 1000 actinobacteria strains.</title>
        <authorList>
            <person name="Klenk H.-P."/>
        </authorList>
    </citation>
    <scope>NUCLEOTIDE SEQUENCE [LARGE SCALE GENOMIC DNA]</scope>
    <source>
        <strain evidence="2 3">DSM 45162</strain>
    </source>
</reference>
<sequence length="309" mass="31232">MGMAQQHVPIHRRCLTAAAATLVLTIAACTAGDTGDGNGGTSPAAGPASPTTVAGAPAVAGNVLPGEHVHALSRNPADGDVYLATHEGLYRMAPGAAPARVGPVIDLMGFTVAGPNHFYASGHPGENTDLPDPVGLIESTDGGRSWVPLSRQGRSDFHTLATSSAGIVGYDGETLAVTSDGRTWQTLTAPVTPHAAAAFPDGATVLLTSPSGLARSSDGGRTWTQIATPILPQLTAFADTRHAAAVSPDGRVATSNDAGATWQTRGSIEGEPHAISAAATPSGAEILAVGENRLQRSVDDGATFTPYQP</sequence>
<evidence type="ECO:0000313" key="3">
    <source>
        <dbReference type="Proteomes" id="UP000292564"/>
    </source>
</evidence>
<evidence type="ECO:0008006" key="4">
    <source>
        <dbReference type="Google" id="ProtNLM"/>
    </source>
</evidence>
<proteinExistence type="predicted"/>
<organism evidence="2 3">
    <name type="scientific">Krasilnikovia cinnamomea</name>
    <dbReference type="NCBI Taxonomy" id="349313"/>
    <lineage>
        <taxon>Bacteria</taxon>
        <taxon>Bacillati</taxon>
        <taxon>Actinomycetota</taxon>
        <taxon>Actinomycetes</taxon>
        <taxon>Micromonosporales</taxon>
        <taxon>Micromonosporaceae</taxon>
        <taxon>Krasilnikovia</taxon>
    </lineage>
</organism>
<evidence type="ECO:0000313" key="2">
    <source>
        <dbReference type="EMBL" id="RZU53198.1"/>
    </source>
</evidence>
<dbReference type="NCBIfam" id="NF045728">
    <property type="entry name" value="glycosyl_F510_1955"/>
    <property type="match status" value="1"/>
</dbReference>
<feature type="signal peptide" evidence="1">
    <location>
        <begin position="1"/>
        <end position="31"/>
    </location>
</feature>
<name>A0A4Q7ZQ22_9ACTN</name>
<comment type="caution">
    <text evidence="2">The sequence shown here is derived from an EMBL/GenBank/DDBJ whole genome shotgun (WGS) entry which is preliminary data.</text>
</comment>
<dbReference type="InterPro" id="IPR054817">
    <property type="entry name" value="Glycosyl_F510_1955-like"/>
</dbReference>
<accession>A0A4Q7ZQ22</accession>
<dbReference type="Gene3D" id="2.130.10.10">
    <property type="entry name" value="YVTN repeat-like/Quinoprotein amine dehydrogenase"/>
    <property type="match status" value="1"/>
</dbReference>
<dbReference type="Proteomes" id="UP000292564">
    <property type="component" value="Unassembled WGS sequence"/>
</dbReference>
<keyword evidence="3" id="KW-1185">Reference proteome</keyword>
<dbReference type="EMBL" id="SHKY01000001">
    <property type="protein sequence ID" value="RZU53198.1"/>
    <property type="molecule type" value="Genomic_DNA"/>
</dbReference>
<dbReference type="InterPro" id="IPR015943">
    <property type="entry name" value="WD40/YVTN_repeat-like_dom_sf"/>
</dbReference>